<dbReference type="InterPro" id="IPR029044">
    <property type="entry name" value="Nucleotide-diphossugar_trans"/>
</dbReference>
<dbReference type="Gene3D" id="3.90.550.10">
    <property type="entry name" value="Spore Coat Polysaccharide Biosynthesis Protein SpsA, Chain A"/>
    <property type="match status" value="1"/>
</dbReference>
<accession>A0A4R5VF73</accession>
<protein>
    <submittedName>
        <fullName evidence="2">Glycosyltransferase family 2 protein</fullName>
    </submittedName>
</protein>
<dbReference type="SUPFAM" id="SSF53448">
    <property type="entry name" value="Nucleotide-diphospho-sugar transferases"/>
    <property type="match status" value="1"/>
</dbReference>
<keyword evidence="3" id="KW-1185">Reference proteome</keyword>
<dbReference type="GO" id="GO:0016758">
    <property type="term" value="F:hexosyltransferase activity"/>
    <property type="evidence" value="ECO:0007669"/>
    <property type="project" value="UniProtKB-ARBA"/>
</dbReference>
<comment type="caution">
    <text evidence="2">The sequence shown here is derived from an EMBL/GenBank/DDBJ whole genome shotgun (WGS) entry which is preliminary data.</text>
</comment>
<dbReference type="PANTHER" id="PTHR22916">
    <property type="entry name" value="GLYCOSYLTRANSFERASE"/>
    <property type="match status" value="1"/>
</dbReference>
<dbReference type="OrthoDB" id="5291101at2"/>
<dbReference type="CDD" id="cd00761">
    <property type="entry name" value="Glyco_tranf_GTA_type"/>
    <property type="match status" value="1"/>
</dbReference>
<dbReference type="Pfam" id="PF00535">
    <property type="entry name" value="Glycos_transf_2"/>
    <property type="match status" value="1"/>
</dbReference>
<keyword evidence="2" id="KW-0808">Transferase</keyword>
<dbReference type="AlphaFoldDB" id="A0A4R5VF73"/>
<dbReference type="Proteomes" id="UP000295301">
    <property type="component" value="Unassembled WGS sequence"/>
</dbReference>
<dbReference type="RefSeq" id="WP_133358643.1">
    <property type="nucleotide sequence ID" value="NZ_SMUV01000052.1"/>
</dbReference>
<dbReference type="EMBL" id="SMUV01000052">
    <property type="protein sequence ID" value="TDK50911.1"/>
    <property type="molecule type" value="Genomic_DNA"/>
</dbReference>
<proteinExistence type="predicted"/>
<name>A0A4R5VF73_9RHOB</name>
<dbReference type="PANTHER" id="PTHR22916:SF3">
    <property type="entry name" value="UDP-GLCNAC:BETAGAL BETA-1,3-N-ACETYLGLUCOSAMINYLTRANSFERASE-LIKE PROTEIN 1"/>
    <property type="match status" value="1"/>
</dbReference>
<reference evidence="2 3" key="1">
    <citation type="submission" date="2019-03" db="EMBL/GenBank/DDBJ databases">
        <title>Ruegeria lutea sp. nov., a novel strain, isolated from marine sediment, the Masan Bay, South Korea.</title>
        <authorList>
            <person name="Kim J."/>
            <person name="Kim D.-Y."/>
            <person name="Lee S.-S."/>
        </authorList>
    </citation>
    <scope>NUCLEOTIDE SEQUENCE [LARGE SCALE GENOMIC DNA]</scope>
    <source>
        <strain evidence="2 3">318-1</strain>
    </source>
</reference>
<sequence length="331" mass="37483">MTRISAIITTYNVEAFIATAMQSVIDTGFDDLELIVVDDGSTDATRQVADVIGAAAPAGRVRYEPVYFSRNTPGGVASAANAGLDRASGEVVIFVDGDDWVLPHALRRATALHLGKAPDVTVCGCKEYWNDSGAYTRYPEAQVWNTLPEARSLTARREAVLRLAPFPWRKIYSRDFLERHRIRFPVGDFFYEDNPFHWETTLRAERFAFFSPVTHVHRMARAGQTVSDMGLKPLKIFEHAETIRGHLEATGQDAALRARYLHWLIEHVLWCCRHVPAHGLNQVFDRARADLAGLPEDEFWTRLGEQPRNTVEIRRLTAIYLGDRLGFLREF</sequence>
<organism evidence="2 3">
    <name type="scientific">Antarcticimicrobium luteum</name>
    <dbReference type="NCBI Taxonomy" id="2547397"/>
    <lineage>
        <taxon>Bacteria</taxon>
        <taxon>Pseudomonadati</taxon>
        <taxon>Pseudomonadota</taxon>
        <taxon>Alphaproteobacteria</taxon>
        <taxon>Rhodobacterales</taxon>
        <taxon>Paracoccaceae</taxon>
        <taxon>Antarcticimicrobium</taxon>
    </lineage>
</organism>
<evidence type="ECO:0000313" key="2">
    <source>
        <dbReference type="EMBL" id="TDK50911.1"/>
    </source>
</evidence>
<evidence type="ECO:0000313" key="3">
    <source>
        <dbReference type="Proteomes" id="UP000295301"/>
    </source>
</evidence>
<evidence type="ECO:0000259" key="1">
    <source>
        <dbReference type="Pfam" id="PF00535"/>
    </source>
</evidence>
<dbReference type="InterPro" id="IPR001173">
    <property type="entry name" value="Glyco_trans_2-like"/>
</dbReference>
<gene>
    <name evidence="2" type="ORF">E1832_05040</name>
</gene>
<feature type="domain" description="Glycosyltransferase 2-like" evidence="1">
    <location>
        <begin position="5"/>
        <end position="145"/>
    </location>
</feature>